<accession>A0AAN8QAF5</accession>
<gene>
    <name evidence="11" type="ORF">SNE40_008487</name>
</gene>
<organism evidence="11 12">
    <name type="scientific">Patella caerulea</name>
    <name type="common">Rayed Mediterranean limpet</name>
    <dbReference type="NCBI Taxonomy" id="87958"/>
    <lineage>
        <taxon>Eukaryota</taxon>
        <taxon>Metazoa</taxon>
        <taxon>Spiralia</taxon>
        <taxon>Lophotrochozoa</taxon>
        <taxon>Mollusca</taxon>
        <taxon>Gastropoda</taxon>
        <taxon>Patellogastropoda</taxon>
        <taxon>Patelloidea</taxon>
        <taxon>Patellidae</taxon>
        <taxon>Patella</taxon>
    </lineage>
</organism>
<evidence type="ECO:0000256" key="2">
    <source>
        <dbReference type="ARBA" id="ARBA00010588"/>
    </source>
</evidence>
<dbReference type="InterPro" id="IPR011989">
    <property type="entry name" value="ARM-like"/>
</dbReference>
<sequence>MSVLGTSIKVINVLICCLFVSCCYFTLNVNSEIPDKQTALTVVETEENSDDAEVSVEETSEEISYDPLNVFIPTKEWQTVQPDQAIPSGLHVRLNLETGLKEAKLMEGDTQSKYWKLGEKQGMVNPNKKFTRDELKRALKDFKAESIINPSPENKEKFKSYKELKKDFEDMNIGVKTDVEIITELLEKLKKTDMNDENLQNILTDLEYYLHQIDNAVYFCDARGLEVLLKCLNHTSEAIRSETALVLGSALQSNPKAQISAIESGLLQPLIRMMSIEKSVPLRKRILYALSSLIRHFPYAQLKFIEQGGLSVFSKIFDEAGTEVLQMKTITLLNDIILEKTLTENDPQETDVYKEKLKQYNQLNIKEAMVAGGWCELIPRLLTLPEHDSREKIVHSMSTLLHPCLEQFSVFRPVILNLREEYRKLSQEENDDDYFTNLYVMLKHIASQLYVIEL</sequence>
<evidence type="ECO:0000256" key="6">
    <source>
        <dbReference type="ARBA" id="ARBA00022824"/>
    </source>
</evidence>
<dbReference type="PANTHER" id="PTHR19316:SF35">
    <property type="entry name" value="NUCLEOTIDE EXCHANGE FACTOR SIL1"/>
    <property type="match status" value="1"/>
</dbReference>
<dbReference type="InterPro" id="IPR050693">
    <property type="entry name" value="Hsp70_NEF-Inhibitors"/>
</dbReference>
<keyword evidence="4" id="KW-0813">Transport</keyword>
<evidence type="ECO:0000256" key="5">
    <source>
        <dbReference type="ARBA" id="ARBA00022729"/>
    </source>
</evidence>
<comment type="caution">
    <text evidence="11">The sequence shown here is derived from an EMBL/GenBank/DDBJ whole genome shotgun (WGS) entry which is preliminary data.</text>
</comment>
<dbReference type="InterPro" id="IPR016024">
    <property type="entry name" value="ARM-type_fold"/>
</dbReference>
<reference evidence="11 12" key="1">
    <citation type="submission" date="2024-01" db="EMBL/GenBank/DDBJ databases">
        <title>The genome of the rayed Mediterranean limpet Patella caerulea (Linnaeus, 1758).</title>
        <authorList>
            <person name="Anh-Thu Weber A."/>
            <person name="Halstead-Nussloch G."/>
        </authorList>
    </citation>
    <scope>NUCLEOTIDE SEQUENCE [LARGE SCALE GENOMIC DNA]</scope>
    <source>
        <strain evidence="11">AATW-2023a</strain>
        <tissue evidence="11">Whole specimen</tissue>
    </source>
</reference>
<evidence type="ECO:0000256" key="4">
    <source>
        <dbReference type="ARBA" id="ARBA00022448"/>
    </source>
</evidence>
<keyword evidence="6" id="KW-0256">Endoplasmic reticulum</keyword>
<protein>
    <recommendedName>
        <fullName evidence="3">Nucleotide exchange factor SIL1</fullName>
    </recommendedName>
</protein>
<dbReference type="SUPFAM" id="SSF48371">
    <property type="entry name" value="ARM repeat"/>
    <property type="match status" value="1"/>
</dbReference>
<evidence type="ECO:0000256" key="9">
    <source>
        <dbReference type="ARBA" id="ARBA00023180"/>
    </source>
</evidence>
<comment type="function">
    <text evidence="10">Required for protein translocation and folding in the endoplasmic reticulum (ER). Functions as a nucleotide exchange factor for the ER lumenal chaperone HSPA5.</text>
</comment>
<dbReference type="GO" id="GO:0000774">
    <property type="term" value="F:adenyl-nucleotide exchange factor activity"/>
    <property type="evidence" value="ECO:0007669"/>
    <property type="project" value="TreeGrafter"/>
</dbReference>
<evidence type="ECO:0000256" key="1">
    <source>
        <dbReference type="ARBA" id="ARBA00004319"/>
    </source>
</evidence>
<keyword evidence="5" id="KW-0732">Signal</keyword>
<dbReference type="Gene3D" id="1.25.10.10">
    <property type="entry name" value="Leucine-rich Repeat Variant"/>
    <property type="match status" value="1"/>
</dbReference>
<keyword evidence="12" id="KW-1185">Reference proteome</keyword>
<evidence type="ECO:0000256" key="3">
    <source>
        <dbReference type="ARBA" id="ARBA00015352"/>
    </source>
</evidence>
<evidence type="ECO:0000313" key="12">
    <source>
        <dbReference type="Proteomes" id="UP001347796"/>
    </source>
</evidence>
<proteinExistence type="inferred from homology"/>
<dbReference type="FunFam" id="1.25.10.10:FF:000148">
    <property type="entry name" value="SIL1 nucleotide exchange factor"/>
    <property type="match status" value="1"/>
</dbReference>
<comment type="similarity">
    <text evidence="2">Belongs to the SIL1 family.</text>
</comment>
<dbReference type="AlphaFoldDB" id="A0AAN8QAF5"/>
<dbReference type="Proteomes" id="UP001347796">
    <property type="component" value="Unassembled WGS sequence"/>
</dbReference>
<keyword evidence="7" id="KW-0653">Protein transport</keyword>
<keyword evidence="9" id="KW-0325">Glycoprotein</keyword>
<evidence type="ECO:0000256" key="10">
    <source>
        <dbReference type="ARBA" id="ARBA00037748"/>
    </source>
</evidence>
<evidence type="ECO:0000313" key="11">
    <source>
        <dbReference type="EMBL" id="KAK6186450.1"/>
    </source>
</evidence>
<name>A0AAN8QAF5_PATCE</name>
<dbReference type="EMBL" id="JAZGQO010000006">
    <property type="protein sequence ID" value="KAK6186450.1"/>
    <property type="molecule type" value="Genomic_DNA"/>
</dbReference>
<dbReference type="GO" id="GO:0005788">
    <property type="term" value="C:endoplasmic reticulum lumen"/>
    <property type="evidence" value="ECO:0007669"/>
    <property type="project" value="UniProtKB-SubCell"/>
</dbReference>
<comment type="subcellular location">
    <subcellularLocation>
        <location evidence="1">Endoplasmic reticulum lumen</location>
    </subcellularLocation>
</comment>
<evidence type="ECO:0000256" key="7">
    <source>
        <dbReference type="ARBA" id="ARBA00022927"/>
    </source>
</evidence>
<dbReference type="PANTHER" id="PTHR19316">
    <property type="entry name" value="PROTEIN FOLDING REGULATOR"/>
    <property type="match status" value="1"/>
</dbReference>
<dbReference type="GO" id="GO:0015031">
    <property type="term" value="P:protein transport"/>
    <property type="evidence" value="ECO:0007669"/>
    <property type="project" value="UniProtKB-KW"/>
</dbReference>
<dbReference type="InterPro" id="IPR000225">
    <property type="entry name" value="Armadillo"/>
</dbReference>
<evidence type="ECO:0000256" key="8">
    <source>
        <dbReference type="ARBA" id="ARBA00023010"/>
    </source>
</evidence>
<dbReference type="SMART" id="SM00185">
    <property type="entry name" value="ARM"/>
    <property type="match status" value="2"/>
</dbReference>
<keyword evidence="8" id="KW-0811">Translocation</keyword>